<dbReference type="Gene3D" id="3.30.565.10">
    <property type="entry name" value="Histidine kinase-like ATPase, C-terminal domain"/>
    <property type="match status" value="1"/>
</dbReference>
<gene>
    <name evidence="3" type="ORF">GGE12_004197</name>
</gene>
<dbReference type="RefSeq" id="WP_183927266.1">
    <property type="nucleotide sequence ID" value="NZ_JACIGM010000009.1"/>
</dbReference>
<dbReference type="InterPro" id="IPR020575">
    <property type="entry name" value="Hsp90_N"/>
</dbReference>
<dbReference type="AlphaFoldDB" id="A0A7W6RPR3"/>
<sequence length="810" mass="88675">MFGVAILIHDAAHTVLAHEGGLEALSRTNEWKDNLVSRLENLDPDASLPAVGDLPESVRKAVIFDTVRALHAKAAPKLLSMAFSNSIVGVDFYLLQDPTIRRHMSAMIGDIAASHHWSISKVAKLPRARGLVAPYDADGPIRVMFLAALMRTADAIQIDGARAPDFELIVSNPQGVSALHWAAQNPLATNVDVDDCEALAVNSTLPFQEEQARAWWITYDLAKVADKELRETDALLRDHGQQRLKLRRVRDIGTPERFAEHVSTDGWVPLSAEVKVGDTARLIDLLGGRGLYGHDVTVPLRELIQNAVDAVRARRLLESGFRGKVVVELEHGEDSGGRPGYWLRVSDDGLGMSPAILTGPFLTFGESGWSSSTLRAERPGFIARRFRHIGRYGIGFFSVFMIAETVRVTSRAFSEGLSAAKTLQFSAGLGLRPLIKDAQDASMSIITSVELFMDVETKRRMLHKSEEQTIIEPGGTRRKAPAEAYTMPELIGMMCPIIDVDIEAYDSDSSSRAIVQADWTTCDPAHWLTRVVGIAGEEIPEIILAHPEMVEVIGTADRPIGRASLNPSRHNLGVFAIGGFGKKKTDRSSSSQTLLAGCVDRAPAGPKRDEGEPLENEVVARWASDQAEKWARIDLSDEQRNCVAAHAAGFQGDASSVANAKIDGKWYTVPEVYDLLLEKGPVYAPIRSRSKGEFWTIGGTVNLPSGYLYHPDDVKVERGNVLVAGATAESHDYWAVPDDDYDAPFSFIAILDRYCLSQGHSLALEGSRIDFGHYCGETIRREGRTNGDRIVIPGIKIELVGVENRSDART</sequence>
<dbReference type="EMBL" id="JACIGM010000009">
    <property type="protein sequence ID" value="MBB4276400.1"/>
    <property type="molecule type" value="Genomic_DNA"/>
</dbReference>
<comment type="caution">
    <text evidence="3">The sequence shown here is derived from an EMBL/GenBank/DDBJ whole genome shotgun (WGS) entry which is preliminary data.</text>
</comment>
<dbReference type="InterPro" id="IPR036890">
    <property type="entry name" value="HATPase_C_sf"/>
</dbReference>
<dbReference type="Pfam" id="PF13589">
    <property type="entry name" value="HATPase_c_3"/>
    <property type="match status" value="1"/>
</dbReference>
<evidence type="ECO:0000313" key="4">
    <source>
        <dbReference type="Proteomes" id="UP000533641"/>
    </source>
</evidence>
<dbReference type="Proteomes" id="UP000533641">
    <property type="component" value="Unassembled WGS sequence"/>
</dbReference>
<evidence type="ECO:0000256" key="1">
    <source>
        <dbReference type="SAM" id="MobiDB-lite"/>
    </source>
</evidence>
<evidence type="ECO:0000313" key="3">
    <source>
        <dbReference type="EMBL" id="MBB4276400.1"/>
    </source>
</evidence>
<organism evidence="3 4">
    <name type="scientific">Rhizobium mongolense</name>
    <dbReference type="NCBI Taxonomy" id="57676"/>
    <lineage>
        <taxon>Bacteria</taxon>
        <taxon>Pseudomonadati</taxon>
        <taxon>Pseudomonadota</taxon>
        <taxon>Alphaproteobacteria</taxon>
        <taxon>Hyphomicrobiales</taxon>
        <taxon>Rhizobiaceae</taxon>
        <taxon>Rhizobium/Agrobacterium group</taxon>
        <taxon>Rhizobium</taxon>
    </lineage>
</organism>
<name>A0A7W6RPR3_9HYPH</name>
<dbReference type="InterPro" id="IPR056471">
    <property type="entry name" value="HD-CE"/>
</dbReference>
<protein>
    <recommendedName>
        <fullName evidence="2">HD-CE domain-containing protein</fullName>
    </recommendedName>
</protein>
<proteinExistence type="predicted"/>
<reference evidence="3 4" key="1">
    <citation type="submission" date="2020-08" db="EMBL/GenBank/DDBJ databases">
        <title>Genomic Encyclopedia of Type Strains, Phase IV (KMG-V): Genome sequencing to study the core and pangenomes of soil and plant-associated prokaryotes.</title>
        <authorList>
            <person name="Whitman W."/>
        </authorList>
    </citation>
    <scope>NUCLEOTIDE SEQUENCE [LARGE SCALE GENOMIC DNA]</scope>
    <source>
        <strain evidence="3 4">SEMIA 402</strain>
    </source>
</reference>
<feature type="domain" description="HD-CE" evidence="2">
    <location>
        <begin position="2"/>
        <end position="230"/>
    </location>
</feature>
<evidence type="ECO:0000259" key="2">
    <source>
        <dbReference type="Pfam" id="PF24391"/>
    </source>
</evidence>
<dbReference type="Pfam" id="PF24391">
    <property type="entry name" value="HD-CE"/>
    <property type="match status" value="1"/>
</dbReference>
<dbReference type="SUPFAM" id="SSF55874">
    <property type="entry name" value="ATPase domain of HSP90 chaperone/DNA topoisomerase II/histidine kinase"/>
    <property type="match status" value="1"/>
</dbReference>
<feature type="region of interest" description="Disordered" evidence="1">
    <location>
        <begin position="582"/>
        <end position="613"/>
    </location>
</feature>
<dbReference type="PRINTS" id="PR00775">
    <property type="entry name" value="HEATSHOCK90"/>
</dbReference>
<accession>A0A7W6RPR3</accession>